<dbReference type="EMBL" id="CP017037">
    <property type="protein sequence ID" value="AOH38711.1"/>
    <property type="molecule type" value="Genomic_DNA"/>
</dbReference>
<sequence length="301" mass="33914">MGGIGMARRKGQKCWEGIGREGWLSLFGNTVIMTDLMMSIFDCLYHSPDLTDNAKHIAQVLQMEYRALNAAVGWAGNKIKALCEEERQHLQQEGQDCHCILTEEGQLTPCKEMAPWEYVFDGIEDEDGTYLWIMKPAAAIAFKELEDANLAVDGSIRRVLSQDISSYGMEGSLFSHTPDQTITAIRTLIEEKYRFTRKSLGESSCCTVCGLARHSLLCAVPYGEVEKKQKGLLFCPTHAALFSAHLISYSDRGRLLLSTRLTDEEIKILGLHAGDLAKNTFSRRRMTLHRRIFNKEGKEEQ</sequence>
<reference evidence="2" key="1">
    <citation type="submission" date="2016-08" db="EMBL/GenBank/DDBJ databases">
        <authorList>
            <person name="Holder M.E."/>
            <person name="Ajami N.J."/>
            <person name="Petrosino J.F."/>
        </authorList>
    </citation>
    <scope>NUCLEOTIDE SEQUENCE [LARGE SCALE GENOMIC DNA]</scope>
    <source>
        <strain evidence="2">F0677</strain>
    </source>
</reference>
<accession>A0A1B3WCL7</accession>
<dbReference type="Proteomes" id="UP000094757">
    <property type="component" value="Chromosome"/>
</dbReference>
<evidence type="ECO:0000313" key="1">
    <source>
        <dbReference type="EMBL" id="AOH38711.1"/>
    </source>
</evidence>
<evidence type="ECO:0008006" key="3">
    <source>
        <dbReference type="Google" id="ProtNLM"/>
    </source>
</evidence>
<dbReference type="STRING" id="39950.BCB69_01095"/>
<protein>
    <recommendedName>
        <fullName evidence="3">Type II restriction endonuclease</fullName>
    </recommendedName>
</protein>
<dbReference type="KEGG" id="dpn:BCB69_01095"/>
<organism evidence="1 2">
    <name type="scientific">Dialister pneumosintes</name>
    <dbReference type="NCBI Taxonomy" id="39950"/>
    <lineage>
        <taxon>Bacteria</taxon>
        <taxon>Bacillati</taxon>
        <taxon>Bacillota</taxon>
        <taxon>Negativicutes</taxon>
        <taxon>Veillonellales</taxon>
        <taxon>Veillonellaceae</taxon>
        <taxon>Dialister</taxon>
    </lineage>
</organism>
<dbReference type="AlphaFoldDB" id="A0A1B3WCL7"/>
<proteinExistence type="predicted"/>
<gene>
    <name evidence="1" type="ORF">BCB69_01095</name>
</gene>
<name>A0A1B3WCL7_9FIRM</name>
<evidence type="ECO:0000313" key="2">
    <source>
        <dbReference type="Proteomes" id="UP000094757"/>
    </source>
</evidence>